<dbReference type="InterPro" id="IPR002068">
    <property type="entry name" value="A-crystallin/Hsp20_dom"/>
</dbReference>
<reference evidence="4" key="1">
    <citation type="submission" date="2020-02" db="EMBL/GenBank/DDBJ databases">
        <authorList>
            <person name="Meier V. D."/>
        </authorList>
    </citation>
    <scope>NUCLEOTIDE SEQUENCE</scope>
    <source>
        <strain evidence="4">AVDCRST_MAG49</strain>
    </source>
</reference>
<evidence type="ECO:0000259" key="3">
    <source>
        <dbReference type="PROSITE" id="PS01031"/>
    </source>
</evidence>
<accession>A0A6J4VP60</accession>
<dbReference type="CDD" id="cd06464">
    <property type="entry name" value="ACD_sHsps-like"/>
    <property type="match status" value="1"/>
</dbReference>
<organism evidence="4">
    <name type="scientific">uncultured Thermomicrobiales bacterium</name>
    <dbReference type="NCBI Taxonomy" id="1645740"/>
    <lineage>
        <taxon>Bacteria</taxon>
        <taxon>Pseudomonadati</taxon>
        <taxon>Thermomicrobiota</taxon>
        <taxon>Thermomicrobia</taxon>
        <taxon>Thermomicrobiales</taxon>
        <taxon>environmental samples</taxon>
    </lineage>
</organism>
<gene>
    <name evidence="4" type="ORF">AVDCRST_MAG49-4586</name>
</gene>
<dbReference type="SUPFAM" id="SSF49764">
    <property type="entry name" value="HSP20-like chaperones"/>
    <property type="match status" value="1"/>
</dbReference>
<feature type="domain" description="SHSP" evidence="3">
    <location>
        <begin position="36"/>
        <end position="151"/>
    </location>
</feature>
<dbReference type="InterPro" id="IPR031107">
    <property type="entry name" value="Small_HSP"/>
</dbReference>
<dbReference type="PANTHER" id="PTHR11527">
    <property type="entry name" value="HEAT-SHOCK PROTEIN 20 FAMILY MEMBER"/>
    <property type="match status" value="1"/>
</dbReference>
<evidence type="ECO:0000256" key="1">
    <source>
        <dbReference type="PROSITE-ProRule" id="PRU00285"/>
    </source>
</evidence>
<dbReference type="PROSITE" id="PS01031">
    <property type="entry name" value="SHSP"/>
    <property type="match status" value="1"/>
</dbReference>
<dbReference type="AlphaFoldDB" id="A0A6J4VP60"/>
<evidence type="ECO:0000256" key="2">
    <source>
        <dbReference type="RuleBase" id="RU003616"/>
    </source>
</evidence>
<name>A0A6J4VP60_9BACT</name>
<dbReference type="InterPro" id="IPR008978">
    <property type="entry name" value="HSP20-like_chaperone"/>
</dbReference>
<dbReference type="Pfam" id="PF00011">
    <property type="entry name" value="HSP20"/>
    <property type="match status" value="1"/>
</dbReference>
<evidence type="ECO:0000313" key="4">
    <source>
        <dbReference type="EMBL" id="CAA9579171.1"/>
    </source>
</evidence>
<dbReference type="Gene3D" id="2.60.40.790">
    <property type="match status" value="1"/>
</dbReference>
<dbReference type="EMBL" id="CADCWG010000322">
    <property type="protein sequence ID" value="CAA9579171.1"/>
    <property type="molecule type" value="Genomic_DNA"/>
</dbReference>
<proteinExistence type="inferred from homology"/>
<sequence length="160" mass="18015">MFVVRRTKPRDPVRVQQEMEEVFRALMPGRPSAAPGQGNLWRPPIEVYETQDALVVCAEIAGMSEDHLRVVVDGDLLLIRGERPDRRQHERRSYHEARIPYGTFGADVFVPFPVDPDRTEAEYHNGFLRIVLPRAVARTIVPRRLTGVTAGEAGSTTIDG</sequence>
<comment type="similarity">
    <text evidence="1 2">Belongs to the small heat shock protein (HSP20) family.</text>
</comment>
<protein>
    <recommendedName>
        <fullName evidence="3">SHSP domain-containing protein</fullName>
    </recommendedName>
</protein>